<keyword evidence="2" id="KW-0472">Membrane</keyword>
<comment type="caution">
    <text evidence="3">The sequence shown here is derived from an EMBL/GenBank/DDBJ whole genome shotgun (WGS) entry which is preliminary data.</text>
</comment>
<proteinExistence type="predicted"/>
<feature type="transmembrane region" description="Helical" evidence="2">
    <location>
        <begin position="367"/>
        <end position="391"/>
    </location>
</feature>
<feature type="transmembrane region" description="Helical" evidence="2">
    <location>
        <begin position="245"/>
        <end position="267"/>
    </location>
</feature>
<feature type="transmembrane region" description="Helical" evidence="2">
    <location>
        <begin position="108"/>
        <end position="131"/>
    </location>
</feature>
<keyword evidence="4" id="KW-1185">Reference proteome</keyword>
<gene>
    <name evidence="3" type="ORF">HNR65_000537</name>
</gene>
<feature type="transmembrane region" description="Helical" evidence="2">
    <location>
        <begin position="70"/>
        <end position="96"/>
    </location>
</feature>
<dbReference type="AlphaFoldDB" id="A0A7W0C6S0"/>
<evidence type="ECO:0000313" key="4">
    <source>
        <dbReference type="Proteomes" id="UP000525298"/>
    </source>
</evidence>
<evidence type="ECO:0000256" key="2">
    <source>
        <dbReference type="SAM" id="Phobius"/>
    </source>
</evidence>
<evidence type="ECO:0008006" key="5">
    <source>
        <dbReference type="Google" id="ProtNLM"/>
    </source>
</evidence>
<reference evidence="3 4" key="1">
    <citation type="submission" date="2020-07" db="EMBL/GenBank/DDBJ databases">
        <title>Genomic Encyclopedia of Type Strains, Phase IV (KMG-IV): sequencing the most valuable type-strain genomes for metagenomic binning, comparative biology and taxonomic classification.</title>
        <authorList>
            <person name="Goeker M."/>
        </authorList>
    </citation>
    <scope>NUCLEOTIDE SEQUENCE [LARGE SCALE GENOMIC DNA]</scope>
    <source>
        <strain evidence="3 4">DSM 17721</strain>
    </source>
</reference>
<feature type="transmembrane region" description="Helical" evidence="2">
    <location>
        <begin position="287"/>
        <end position="309"/>
    </location>
</feature>
<protein>
    <recommendedName>
        <fullName evidence="5">AAT family amino acid transporter</fullName>
    </recommendedName>
</protein>
<keyword evidence="2" id="KW-1133">Transmembrane helix</keyword>
<feature type="transmembrane region" description="Helical" evidence="2">
    <location>
        <begin position="201"/>
        <end position="225"/>
    </location>
</feature>
<keyword evidence="2" id="KW-0812">Transmembrane</keyword>
<dbReference type="Proteomes" id="UP000525298">
    <property type="component" value="Unassembled WGS sequence"/>
</dbReference>
<dbReference type="RefSeq" id="WP_181549884.1">
    <property type="nucleotide sequence ID" value="NZ_JACDUS010000001.1"/>
</dbReference>
<sequence length="434" mass="48667">MSNHAVANDKPPGFTRGDPPTENSRSLEASAGSFPYLKGLANLIGIFCIVWFLWYIFMNPSAVMKLYTPMYGFALIASFLCGIVLLTNVFDVPGIYDEKFSHSSVVKGIALTIAAVVLMYVGHYLIFWGIIGKFAVAYFSPESIVASGGIGAEPFVARENASTAIVYFCAAFLWLALFWNLGFNQWPWQKTSRSTRTGSKFIAILFFTTLIYIFLFHPHVCHLFYPAQDKAGVAPWWEGFAGTGSAFFSLGLVLSSLVWIVFSDLLWEGYPWKKLEKNGHSTFVKGIVTFVGTLVLGFVFLYILLQIFTVVWDEAFMGGQYTDGPDWRMIHAAEVAGFFILAAFILRHYFNNFPNFSSLWARAAARSVIAVAGGMLIYLFYFSPLATFFLAKVQGFAQPGDTPLVWVLLFLSIILVHNEFFDRWPLNQKQKVQS</sequence>
<feature type="transmembrane region" description="Helical" evidence="2">
    <location>
        <begin position="164"/>
        <end position="181"/>
    </location>
</feature>
<feature type="region of interest" description="Disordered" evidence="1">
    <location>
        <begin position="1"/>
        <end position="26"/>
    </location>
</feature>
<feature type="transmembrane region" description="Helical" evidence="2">
    <location>
        <begin position="403"/>
        <end position="421"/>
    </location>
</feature>
<organism evidence="3 4">
    <name type="scientific">Desulfosalsimonas propionicica</name>
    <dbReference type="NCBI Taxonomy" id="332175"/>
    <lineage>
        <taxon>Bacteria</taxon>
        <taxon>Pseudomonadati</taxon>
        <taxon>Thermodesulfobacteriota</taxon>
        <taxon>Desulfobacteria</taxon>
        <taxon>Desulfobacterales</taxon>
        <taxon>Desulfosalsimonadaceae</taxon>
        <taxon>Desulfosalsimonas</taxon>
    </lineage>
</organism>
<evidence type="ECO:0000313" key="3">
    <source>
        <dbReference type="EMBL" id="MBA2880230.1"/>
    </source>
</evidence>
<feature type="transmembrane region" description="Helical" evidence="2">
    <location>
        <begin position="40"/>
        <end position="58"/>
    </location>
</feature>
<evidence type="ECO:0000256" key="1">
    <source>
        <dbReference type="SAM" id="MobiDB-lite"/>
    </source>
</evidence>
<accession>A0A7W0C6S0</accession>
<dbReference type="EMBL" id="JACDUS010000001">
    <property type="protein sequence ID" value="MBA2880230.1"/>
    <property type="molecule type" value="Genomic_DNA"/>
</dbReference>
<name>A0A7W0C6S0_9BACT</name>
<feature type="transmembrane region" description="Helical" evidence="2">
    <location>
        <begin position="329"/>
        <end position="346"/>
    </location>
</feature>